<evidence type="ECO:0000256" key="5">
    <source>
        <dbReference type="RuleBase" id="RU361180"/>
    </source>
</evidence>
<dbReference type="InterPro" id="IPR012341">
    <property type="entry name" value="6hp_glycosidase-like_sf"/>
</dbReference>
<comment type="similarity">
    <text evidence="2 5">Belongs to the glycosyl hydrolase 37 family.</text>
</comment>
<name>A0A3P7FCE4_TOXCA</name>
<dbReference type="Gene3D" id="1.50.10.10">
    <property type="match status" value="1"/>
</dbReference>
<gene>
    <name evidence="6" type="ORF">TCNE_LOCUS5005</name>
</gene>
<dbReference type="EC" id="3.2.1.28" evidence="3 5"/>
<keyword evidence="5" id="KW-0326">Glycosidase</keyword>
<evidence type="ECO:0000313" key="6">
    <source>
        <dbReference type="EMBL" id="VDM33561.1"/>
    </source>
</evidence>
<dbReference type="GO" id="GO:0005993">
    <property type="term" value="P:trehalose catabolic process"/>
    <property type="evidence" value="ECO:0007669"/>
    <property type="project" value="TreeGrafter"/>
</dbReference>
<dbReference type="EMBL" id="UYWY01010287">
    <property type="protein sequence ID" value="VDM33561.1"/>
    <property type="molecule type" value="Genomic_DNA"/>
</dbReference>
<comment type="catalytic activity">
    <reaction evidence="1 5">
        <text>alpha,alpha-trehalose + H2O = alpha-D-glucose + beta-D-glucose</text>
        <dbReference type="Rhea" id="RHEA:32675"/>
        <dbReference type="ChEBI" id="CHEBI:15377"/>
        <dbReference type="ChEBI" id="CHEBI:15903"/>
        <dbReference type="ChEBI" id="CHEBI:16551"/>
        <dbReference type="ChEBI" id="CHEBI:17925"/>
        <dbReference type="EC" id="3.2.1.28"/>
    </reaction>
</comment>
<dbReference type="PANTHER" id="PTHR23403">
    <property type="entry name" value="TREHALASE"/>
    <property type="match status" value="1"/>
</dbReference>
<evidence type="ECO:0000256" key="4">
    <source>
        <dbReference type="ARBA" id="ARBA00019905"/>
    </source>
</evidence>
<evidence type="ECO:0000256" key="2">
    <source>
        <dbReference type="ARBA" id="ARBA00005615"/>
    </source>
</evidence>
<sequence length="89" mass="10414">MIYSPESYREDYQTAERVDRHKKRKLWRDIASAAESGWDFSSRWFANRKTMDTIEASDIIPVDLNAIMYWNMKILAHLHGALGECNCMG</sequence>
<dbReference type="SUPFAM" id="SSF48208">
    <property type="entry name" value="Six-hairpin glycosidases"/>
    <property type="match status" value="1"/>
</dbReference>
<evidence type="ECO:0000256" key="1">
    <source>
        <dbReference type="ARBA" id="ARBA00001576"/>
    </source>
</evidence>
<proteinExistence type="inferred from homology"/>
<dbReference type="PANTHER" id="PTHR23403:SF1">
    <property type="entry name" value="TREHALASE"/>
    <property type="match status" value="1"/>
</dbReference>
<evidence type="ECO:0000256" key="3">
    <source>
        <dbReference type="ARBA" id="ARBA00012757"/>
    </source>
</evidence>
<protein>
    <recommendedName>
        <fullName evidence="4 5">Trehalase</fullName>
        <ecNumber evidence="3 5">3.2.1.28</ecNumber>
    </recommendedName>
    <alternativeName>
        <fullName evidence="5">Alpha-trehalose glucohydrolase</fullName>
    </alternativeName>
</protein>
<dbReference type="GO" id="GO:0004555">
    <property type="term" value="F:alpha,alpha-trehalase activity"/>
    <property type="evidence" value="ECO:0007669"/>
    <property type="project" value="UniProtKB-EC"/>
</dbReference>
<keyword evidence="5" id="KW-0378">Hydrolase</keyword>
<reference evidence="6" key="1">
    <citation type="submission" date="2018-11" db="EMBL/GenBank/DDBJ databases">
        <authorList>
            <consortium name="Pathogen Informatics"/>
        </authorList>
    </citation>
    <scope>NUCLEOTIDE SEQUENCE [LARGE SCALE GENOMIC DNA]</scope>
</reference>
<dbReference type="InterPro" id="IPR001661">
    <property type="entry name" value="Glyco_hydro_37"/>
</dbReference>
<accession>A0A3P7FCE4</accession>
<organism evidence="6">
    <name type="scientific">Toxocara canis</name>
    <name type="common">Canine roundworm</name>
    <dbReference type="NCBI Taxonomy" id="6265"/>
    <lineage>
        <taxon>Eukaryota</taxon>
        <taxon>Metazoa</taxon>
        <taxon>Ecdysozoa</taxon>
        <taxon>Nematoda</taxon>
        <taxon>Chromadorea</taxon>
        <taxon>Rhabditida</taxon>
        <taxon>Spirurina</taxon>
        <taxon>Ascaridomorpha</taxon>
        <taxon>Ascaridoidea</taxon>
        <taxon>Toxocaridae</taxon>
        <taxon>Toxocara</taxon>
    </lineage>
</organism>
<dbReference type="AlphaFoldDB" id="A0A3P7FCE4"/>
<dbReference type="Pfam" id="PF01204">
    <property type="entry name" value="Trehalase"/>
    <property type="match status" value="1"/>
</dbReference>
<dbReference type="InterPro" id="IPR008928">
    <property type="entry name" value="6-hairpin_glycosidase_sf"/>
</dbReference>
<dbReference type="PRINTS" id="PR00744">
    <property type="entry name" value="GLHYDRLASE37"/>
</dbReference>